<dbReference type="Gene3D" id="2.60.40.4270">
    <property type="entry name" value="Listeria-Bacteroides repeat domain"/>
    <property type="match status" value="1"/>
</dbReference>
<dbReference type="Gene3D" id="2.60.40.10">
    <property type="entry name" value="Immunoglobulins"/>
    <property type="match status" value="1"/>
</dbReference>
<dbReference type="Pfam" id="PF00415">
    <property type="entry name" value="RCC1"/>
    <property type="match status" value="2"/>
</dbReference>
<dbReference type="PROSITE" id="PS00626">
    <property type="entry name" value="RCC1_2"/>
    <property type="match status" value="2"/>
</dbReference>
<dbReference type="InterPro" id="IPR009091">
    <property type="entry name" value="RCC1/BLIP-II"/>
</dbReference>
<proteinExistence type="predicted"/>
<protein>
    <recommendedName>
        <fullName evidence="4">SLH domain-containing protein</fullName>
    </recommendedName>
</protein>
<dbReference type="InterPro" id="IPR058923">
    <property type="entry name" value="RCC1-like_dom"/>
</dbReference>
<feature type="domain" description="SLH" evidence="4">
    <location>
        <begin position="1046"/>
        <end position="1109"/>
    </location>
</feature>
<keyword evidence="2" id="KW-0677">Repeat</keyword>
<accession>A0A4P8XPY2</accession>
<evidence type="ECO:0000256" key="1">
    <source>
        <dbReference type="ARBA" id="ARBA00004196"/>
    </source>
</evidence>
<dbReference type="SUPFAM" id="SSF49265">
    <property type="entry name" value="Fibronectin type III"/>
    <property type="match status" value="1"/>
</dbReference>
<dbReference type="InterPro" id="IPR003961">
    <property type="entry name" value="FN3_dom"/>
</dbReference>
<dbReference type="InterPro" id="IPR013378">
    <property type="entry name" value="InlB-like_B-rpt"/>
</dbReference>
<evidence type="ECO:0000256" key="3">
    <source>
        <dbReference type="SAM" id="MobiDB-lite"/>
    </source>
</evidence>
<dbReference type="SMART" id="SM00060">
    <property type="entry name" value="FN3"/>
    <property type="match status" value="1"/>
</dbReference>
<dbReference type="Pfam" id="PF12733">
    <property type="entry name" value="Cadherin-like"/>
    <property type="match status" value="1"/>
</dbReference>
<dbReference type="InterPro" id="IPR000408">
    <property type="entry name" value="Reg_chr_condens"/>
</dbReference>
<dbReference type="AlphaFoldDB" id="A0A4P8XPY2"/>
<reference evidence="5 6" key="1">
    <citation type="submission" date="2019-05" db="EMBL/GenBank/DDBJ databases">
        <authorList>
            <person name="Chen C."/>
        </authorList>
    </citation>
    <scope>NUCLEOTIDE SEQUENCE [LARGE SCALE GENOMIC DNA]</scope>
    <source>
        <strain evidence="5 6">HB172198</strain>
    </source>
</reference>
<dbReference type="Proteomes" id="UP000300879">
    <property type="component" value="Chromosome"/>
</dbReference>
<sequence>MLSVCLLLGPLSGWTGEETVYGNPGSSPVDPKLAAGFYHAVSLVSSGDVYTWGQNTNGQLGNGTTVPRSIPVKTTNIGDVIEIATGARSSMALKRDGTVWSWGANEQGELGIGSEENVSVPVQVQGLPTIQAIAGGVGYHKLALDEEGEVWGWGRNEGGQVGDGTFIKRTSPVKVQGLKDVIQIAAGEYNSLALKSDGTVWAWGHNDYGEIGDGTKTSRSIPVQVSGLSDVLAVSAGTFFSIALKKDGTVWAWGRNLYATLGDGSRSDRSLPVQVQNLQNITKISAGAHHSLALDAAGYVWGWGDNNSGQLGQGHVLLTNVPLQAASMDRVIDIAAGGYFSLALKDSGIVWAWGYGRNGEMGDNTSNSRTLPAVTRAVLDTTAPVPDTGLIHALETEAGTVVLDWNAASDNLISSDRLEYLPYVSTSAVIDTVARIEQYGTPLGFYTPALLQQTVSNLEPGKTYYFNVIVRDKAGYKAAYTVKPLAMAKPKRFTVTYDGNGSTAGSEPTDPAIYAEDDVVKVPGNIGGLSRDGYEFIGWSTAADGSGNTYAPGDFLRIADHHVTLYAHWRIASVDLPDPGPALDVYLQQVGLKSDAGPVLLSPGFTRTVYNYEAAIKHDSGNISVTADVYGSKARVTVSVYGQAGDLISGPQVLSSGLESRALPLPSGNSRIELEVSAAAGVQQIYTVTLVRDHKSGEEDPEDNEGGSPGQGEGPPAEPPVAPITGGSGQSGSGEPTAPVHGHSSSSAERLEITALVNNRALSGVVKATVKQEKDDLIADVILKGGLLSSSLAQSKNEVEVFITVPADVKQIKLDVDRVAMELLRSRQGLIKLQTSVGLLTFPVRGIPEPAVSQAQGGAAVSVQLSMAEREAQESISRAAFAQGYRLLGVPVELKISVPSGDSLKSVASFSRMVELRIPRSEAEEERGSEVTTAAVWQAGNPLRHVPASMKLQDGKALPEVVLSTLAPGTFVLLQEISSPVFEDLRGHWSEPAVKSLASKMIVQGHGGPNSVSYAPNAPITRAELLAIMVRALGLQADTYRDKGPKASPFTDVKVSDWFYDTVGAAYEYGIVQGYGDGALRPSSPVTRQEAMVLMMRLSETAGGRLTLTLDEAVLSGYTDKSTLSSWAERAAALFIQHGVIQGSSQELRPTGVLTRAEAAVMTERLLVKTGLIKSGSF</sequence>
<feature type="region of interest" description="Disordered" evidence="3">
    <location>
        <begin position="693"/>
        <end position="747"/>
    </location>
</feature>
<evidence type="ECO:0000256" key="2">
    <source>
        <dbReference type="ARBA" id="ARBA00022737"/>
    </source>
</evidence>
<organism evidence="5 6">
    <name type="scientific">Paenibacillus algicola</name>
    <dbReference type="NCBI Taxonomy" id="2565926"/>
    <lineage>
        <taxon>Bacteria</taxon>
        <taxon>Bacillati</taxon>
        <taxon>Bacillota</taxon>
        <taxon>Bacilli</taxon>
        <taxon>Bacillales</taxon>
        <taxon>Paenibacillaceae</taxon>
        <taxon>Paenibacillus</taxon>
    </lineage>
</organism>
<dbReference type="PRINTS" id="PR00633">
    <property type="entry name" value="RCCNDNSATION"/>
</dbReference>
<dbReference type="InterPro" id="IPR036116">
    <property type="entry name" value="FN3_sf"/>
</dbReference>
<dbReference type="Pfam" id="PF25390">
    <property type="entry name" value="WD40_RLD"/>
    <property type="match status" value="1"/>
</dbReference>
<evidence type="ECO:0000313" key="5">
    <source>
        <dbReference type="EMBL" id="QCT04345.1"/>
    </source>
</evidence>
<dbReference type="InterPro" id="IPR001119">
    <property type="entry name" value="SLH_dom"/>
</dbReference>
<dbReference type="Pfam" id="PF00395">
    <property type="entry name" value="SLH"/>
    <property type="match status" value="3"/>
</dbReference>
<dbReference type="InterPro" id="IPR042229">
    <property type="entry name" value="Listeria/Bacterioides_rpt_sf"/>
</dbReference>
<feature type="domain" description="SLH" evidence="4">
    <location>
        <begin position="977"/>
        <end position="1043"/>
    </location>
</feature>
<feature type="domain" description="SLH" evidence="4">
    <location>
        <begin position="1115"/>
        <end position="1177"/>
    </location>
</feature>
<dbReference type="PROSITE" id="PS51272">
    <property type="entry name" value="SLH"/>
    <property type="match status" value="3"/>
</dbReference>
<dbReference type="PROSITE" id="PS50012">
    <property type="entry name" value="RCC1_3"/>
    <property type="match status" value="6"/>
</dbReference>
<dbReference type="EMBL" id="CP040396">
    <property type="protein sequence ID" value="QCT04345.1"/>
    <property type="molecule type" value="Genomic_DNA"/>
</dbReference>
<keyword evidence="6" id="KW-1185">Reference proteome</keyword>
<dbReference type="InterPro" id="IPR025883">
    <property type="entry name" value="Cadherin-like_domain"/>
</dbReference>
<dbReference type="Pfam" id="PF09479">
    <property type="entry name" value="Flg_new"/>
    <property type="match status" value="1"/>
</dbReference>
<evidence type="ECO:0000313" key="6">
    <source>
        <dbReference type="Proteomes" id="UP000300879"/>
    </source>
</evidence>
<dbReference type="PANTHER" id="PTHR22872:SF2">
    <property type="entry name" value="INHIBITOR OF BRUTON TYROSINE KINASE"/>
    <property type="match status" value="1"/>
</dbReference>
<dbReference type="GO" id="GO:0030313">
    <property type="term" value="C:cell envelope"/>
    <property type="evidence" value="ECO:0007669"/>
    <property type="project" value="UniProtKB-SubCell"/>
</dbReference>
<dbReference type="InterPro" id="IPR051625">
    <property type="entry name" value="Signaling_Regulatory_Domain"/>
</dbReference>
<gene>
    <name evidence="5" type="ORF">E6C60_3635</name>
</gene>
<dbReference type="Gene3D" id="2.130.10.30">
    <property type="entry name" value="Regulator of chromosome condensation 1/beta-lactamase-inhibitor protein II"/>
    <property type="match status" value="2"/>
</dbReference>
<dbReference type="PANTHER" id="PTHR22872">
    <property type="entry name" value="BTK-BINDING PROTEIN-RELATED"/>
    <property type="match status" value="1"/>
</dbReference>
<dbReference type="InterPro" id="IPR013783">
    <property type="entry name" value="Ig-like_fold"/>
</dbReference>
<name>A0A4P8XPY2_9BACL</name>
<dbReference type="SUPFAM" id="SSF50985">
    <property type="entry name" value="RCC1/BLIP-II"/>
    <property type="match status" value="1"/>
</dbReference>
<dbReference type="KEGG" id="palo:E6C60_3635"/>
<comment type="subcellular location">
    <subcellularLocation>
        <location evidence="1">Cell envelope</location>
    </subcellularLocation>
</comment>
<evidence type="ECO:0000259" key="4">
    <source>
        <dbReference type="PROSITE" id="PS51272"/>
    </source>
</evidence>